<dbReference type="OrthoDB" id="9027184at2"/>
<dbReference type="InterPro" id="IPR011749">
    <property type="entry name" value="CHP02243"/>
</dbReference>
<gene>
    <name evidence="1" type="ordered locus">CJA_3044</name>
</gene>
<accession>B3PD86</accession>
<dbReference type="RefSeq" id="WP_012488622.1">
    <property type="nucleotide sequence ID" value="NC_010995.1"/>
</dbReference>
<reference evidence="1 2" key="1">
    <citation type="journal article" date="2008" name="J. Bacteriol.">
        <title>Insights into plant cell wall degradation from the genome sequence of the soil bacterium Cellvibrio japonicus.</title>
        <authorList>
            <person name="Deboy R.T."/>
            <person name="Mongodin E.F."/>
            <person name="Fouts D.E."/>
            <person name="Tailford L.E."/>
            <person name="Khouri H."/>
            <person name="Emerson J.B."/>
            <person name="Mohamoud Y."/>
            <person name="Watkins K."/>
            <person name="Henrissat B."/>
            <person name="Gilbert H.J."/>
            <person name="Nelson K.E."/>
        </authorList>
    </citation>
    <scope>NUCLEOTIDE SEQUENCE [LARGE SCALE GENOMIC DNA]</scope>
    <source>
        <strain evidence="1 2">Ueda107</strain>
    </source>
</reference>
<dbReference type="eggNOG" id="COG3299">
    <property type="taxonomic scope" value="Bacteria"/>
</dbReference>
<dbReference type="AlphaFoldDB" id="B3PD86"/>
<dbReference type="HOGENOM" id="CLU_024495_0_0_6"/>
<keyword evidence="2" id="KW-1185">Reference proteome</keyword>
<dbReference type="Proteomes" id="UP000001036">
    <property type="component" value="Chromosome"/>
</dbReference>
<name>B3PD86_CELJU</name>
<evidence type="ECO:0000313" key="2">
    <source>
        <dbReference type="Proteomes" id="UP000001036"/>
    </source>
</evidence>
<dbReference type="NCBIfam" id="TIGR02243">
    <property type="entry name" value="putative baseplate assembly protein"/>
    <property type="match status" value="1"/>
</dbReference>
<dbReference type="STRING" id="498211.CJA_3044"/>
<organism evidence="1 2">
    <name type="scientific">Cellvibrio japonicus (strain Ueda107)</name>
    <name type="common">Pseudomonas fluorescens subsp. cellulosa</name>
    <dbReference type="NCBI Taxonomy" id="498211"/>
    <lineage>
        <taxon>Bacteria</taxon>
        <taxon>Pseudomonadati</taxon>
        <taxon>Pseudomonadota</taxon>
        <taxon>Gammaproteobacteria</taxon>
        <taxon>Cellvibrionales</taxon>
        <taxon>Cellvibrionaceae</taxon>
        <taxon>Cellvibrio</taxon>
    </lineage>
</organism>
<dbReference type="EMBL" id="CP000934">
    <property type="protein sequence ID" value="ACE83731.1"/>
    <property type="molecule type" value="Genomic_DNA"/>
</dbReference>
<proteinExistence type="predicted"/>
<dbReference type="KEGG" id="cja:CJA_3044"/>
<protein>
    <submittedName>
        <fullName evidence="1">Uncharacterized protein</fullName>
    </submittedName>
</protein>
<evidence type="ECO:0000313" key="1">
    <source>
        <dbReference type="EMBL" id="ACE83731.1"/>
    </source>
</evidence>
<sequence>MPLPIPNLDDRRFDDLVAEARARLGNHLPELTQIAPGDPVYALVDLFAYFTETMLYRANLIPERQRRVLLNLLQIPLRPAKPSRGLVCLDSSPRSIALPELVRDGVQLNAGAQSFTGKGEIQPTPLALSVGIKRRITDQELADMGLTPQDLAEHYGLKRGDVPQPFQPYYFANGSEILGLDGSLDNLYYLALTVPKSLVNRLPELRERLAGITLNIALAPADDLETEQLDALGERKLLWELLTQTEDGDLIPLPLEVVDDSTRGGRQLGVVRLRLPRNAQLLDPLGVTDPMFAGLGDLPPELPEPLSSDHVAFWLRLSCPDEPALPLGYLDVNGLEVVGQATRRDLVLGVGTGMPDQVVSLPDVHIDPESLVLEVEDEGLWVPWQRVDFLVDLGSEAQVFKVDAQTGQVQFGDGLEGGKRPPLGKRIRAASYRAGGGSSSNLPADSIKELSGGSARISVRQPWPCSGGVDAESVLQAERRIPQFLTHRNRAVTREDYQLLSLNNPINPVARAEVIEGFVPGINLGSARTNIPGAVSVFVLPPRYPALGQTPRPTRGLLKDVDAYLKQRLVLGVELYVLSPKFVPLAVSVNLDVVDPAIEQQTLREVESTLINYLWPLAPGGTQGQGWPLGQVVEANELITQVARVPGVRAVRALAIFHNPTGTWLTLAKDKPLGLLPYELPELVGVSASTAQGDPQMPGGLVPLAKGSRVVPAPVVPQLC</sequence>